<feature type="region of interest" description="Disordered" evidence="1">
    <location>
        <begin position="42"/>
        <end position="62"/>
    </location>
</feature>
<evidence type="ECO:0000313" key="4">
    <source>
        <dbReference type="Proteomes" id="UP000597656"/>
    </source>
</evidence>
<dbReference type="InterPro" id="IPR002629">
    <property type="entry name" value="Met_Synth_C/arc"/>
</dbReference>
<protein>
    <recommendedName>
        <fullName evidence="2">Cobalamin-independent methionine synthase MetE C-terminal/archaeal domain-containing protein</fullName>
    </recommendedName>
</protein>
<dbReference type="Proteomes" id="UP000597656">
    <property type="component" value="Unassembled WGS sequence"/>
</dbReference>
<proteinExistence type="predicted"/>
<dbReference type="EMBL" id="BMNC01000001">
    <property type="protein sequence ID" value="GGM71650.1"/>
    <property type="molecule type" value="Genomic_DNA"/>
</dbReference>
<sequence>MAVRVAVPGELLWINPGCGSKTRGYAEVEPALRNLVERHVARGQSRVDENATTGGIDSAPWL</sequence>
<comment type="caution">
    <text evidence="3">The sequence shown here is derived from an EMBL/GenBank/DDBJ whole genome shotgun (WGS) entry which is preliminary data.</text>
</comment>
<keyword evidence="4" id="KW-1185">Reference proteome</keyword>
<accession>A0ABQ2H9M5</accession>
<dbReference type="InterPro" id="IPR038071">
    <property type="entry name" value="UROD/MetE-like_sf"/>
</dbReference>
<gene>
    <name evidence="3" type="ORF">GCM10011609_04190</name>
</gene>
<feature type="domain" description="Cobalamin-independent methionine synthase MetE C-terminal/archaeal" evidence="2">
    <location>
        <begin position="7"/>
        <end position="37"/>
    </location>
</feature>
<dbReference type="Gene3D" id="3.20.20.210">
    <property type="match status" value="1"/>
</dbReference>
<name>A0ABQ2H9M5_9PSEU</name>
<dbReference type="Pfam" id="PF01717">
    <property type="entry name" value="Meth_synt_2"/>
    <property type="match status" value="1"/>
</dbReference>
<evidence type="ECO:0000256" key="1">
    <source>
        <dbReference type="SAM" id="MobiDB-lite"/>
    </source>
</evidence>
<organism evidence="3 4">
    <name type="scientific">Lentzea pudingi</name>
    <dbReference type="NCBI Taxonomy" id="1789439"/>
    <lineage>
        <taxon>Bacteria</taxon>
        <taxon>Bacillati</taxon>
        <taxon>Actinomycetota</taxon>
        <taxon>Actinomycetes</taxon>
        <taxon>Pseudonocardiales</taxon>
        <taxon>Pseudonocardiaceae</taxon>
        <taxon>Lentzea</taxon>
    </lineage>
</organism>
<evidence type="ECO:0000259" key="2">
    <source>
        <dbReference type="Pfam" id="PF01717"/>
    </source>
</evidence>
<reference evidence="4" key="1">
    <citation type="journal article" date="2019" name="Int. J. Syst. Evol. Microbiol.">
        <title>The Global Catalogue of Microorganisms (GCM) 10K type strain sequencing project: providing services to taxonomists for standard genome sequencing and annotation.</title>
        <authorList>
            <consortium name="The Broad Institute Genomics Platform"/>
            <consortium name="The Broad Institute Genome Sequencing Center for Infectious Disease"/>
            <person name="Wu L."/>
            <person name="Ma J."/>
        </authorList>
    </citation>
    <scope>NUCLEOTIDE SEQUENCE [LARGE SCALE GENOMIC DNA]</scope>
    <source>
        <strain evidence="4">CGMCC 4.7319</strain>
    </source>
</reference>
<evidence type="ECO:0000313" key="3">
    <source>
        <dbReference type="EMBL" id="GGM71650.1"/>
    </source>
</evidence>